<dbReference type="GO" id="GO:0005524">
    <property type="term" value="F:ATP binding"/>
    <property type="evidence" value="ECO:0007669"/>
    <property type="project" value="UniProtKB-KW"/>
</dbReference>
<evidence type="ECO:0000256" key="2">
    <source>
        <dbReference type="ARBA" id="ARBA00012961"/>
    </source>
</evidence>
<dbReference type="NCBIfam" id="TIGR03263">
    <property type="entry name" value="guanyl_kin"/>
    <property type="match status" value="1"/>
</dbReference>
<keyword evidence="7" id="KW-0067">ATP-binding</keyword>
<dbReference type="GO" id="GO:0005829">
    <property type="term" value="C:cytosol"/>
    <property type="evidence" value="ECO:0007669"/>
    <property type="project" value="TreeGrafter"/>
</dbReference>
<feature type="domain" description="Guanylate kinase-like" evidence="9">
    <location>
        <begin position="36"/>
        <end position="218"/>
    </location>
</feature>
<dbReference type="OrthoDB" id="6334211at2759"/>
<dbReference type="AlphaFoldDB" id="A0A9P8L229"/>
<dbReference type="PROSITE" id="PS00856">
    <property type="entry name" value="GUANYLATE_KINASE_1"/>
    <property type="match status" value="1"/>
</dbReference>
<evidence type="ECO:0000256" key="7">
    <source>
        <dbReference type="ARBA" id="ARBA00022840"/>
    </source>
</evidence>
<dbReference type="PROSITE" id="PS50052">
    <property type="entry name" value="GUANYLATE_KINASE_2"/>
    <property type="match status" value="1"/>
</dbReference>
<keyword evidence="11" id="KW-1185">Reference proteome</keyword>
<accession>A0A9P8L229</accession>
<keyword evidence="6" id="KW-0418">Kinase</keyword>
<dbReference type="EMBL" id="JAGHQL010000029">
    <property type="protein sequence ID" value="KAH0543629.1"/>
    <property type="molecule type" value="Genomic_DNA"/>
</dbReference>
<name>A0A9P8L229_9PEZI</name>
<dbReference type="Proteomes" id="UP000698800">
    <property type="component" value="Unassembled WGS sequence"/>
</dbReference>
<dbReference type="Gene3D" id="3.40.50.300">
    <property type="entry name" value="P-loop containing nucleotide triphosphate hydrolases"/>
    <property type="match status" value="1"/>
</dbReference>
<keyword evidence="4" id="KW-0808">Transferase</keyword>
<dbReference type="Pfam" id="PF00625">
    <property type="entry name" value="Guanylate_kin"/>
    <property type="match status" value="1"/>
</dbReference>
<dbReference type="PANTHER" id="PTHR23117:SF13">
    <property type="entry name" value="GUANYLATE KINASE"/>
    <property type="match status" value="1"/>
</dbReference>
<evidence type="ECO:0000256" key="6">
    <source>
        <dbReference type="ARBA" id="ARBA00022777"/>
    </source>
</evidence>
<evidence type="ECO:0000259" key="9">
    <source>
        <dbReference type="PROSITE" id="PS50052"/>
    </source>
</evidence>
<dbReference type="InterPro" id="IPR008145">
    <property type="entry name" value="GK/Ca_channel_bsu"/>
</dbReference>
<evidence type="ECO:0000256" key="8">
    <source>
        <dbReference type="ARBA" id="ARBA00030128"/>
    </source>
</evidence>
<evidence type="ECO:0000313" key="10">
    <source>
        <dbReference type="EMBL" id="KAH0543629.1"/>
    </source>
</evidence>
<dbReference type="InterPro" id="IPR008144">
    <property type="entry name" value="Guanylate_kin-like_dom"/>
</dbReference>
<protein>
    <recommendedName>
        <fullName evidence="3">Guanylate kinase</fullName>
        <ecNumber evidence="2">2.7.4.8</ecNumber>
    </recommendedName>
    <alternativeName>
        <fullName evidence="8">GMP kinase</fullName>
    </alternativeName>
</protein>
<organism evidence="10 11">
    <name type="scientific">Glutinoglossum americanum</name>
    <dbReference type="NCBI Taxonomy" id="1670608"/>
    <lineage>
        <taxon>Eukaryota</taxon>
        <taxon>Fungi</taxon>
        <taxon>Dikarya</taxon>
        <taxon>Ascomycota</taxon>
        <taxon>Pezizomycotina</taxon>
        <taxon>Geoglossomycetes</taxon>
        <taxon>Geoglossales</taxon>
        <taxon>Geoglossaceae</taxon>
        <taxon>Glutinoglossum</taxon>
    </lineage>
</organism>
<dbReference type="EC" id="2.7.4.8" evidence="2"/>
<evidence type="ECO:0000256" key="3">
    <source>
        <dbReference type="ARBA" id="ARBA00016296"/>
    </source>
</evidence>
<dbReference type="CDD" id="cd00071">
    <property type="entry name" value="GMPK"/>
    <property type="match status" value="1"/>
</dbReference>
<dbReference type="GO" id="GO:0004385">
    <property type="term" value="F:GMP kinase activity"/>
    <property type="evidence" value="ECO:0007669"/>
    <property type="project" value="UniProtKB-EC"/>
</dbReference>
<evidence type="ECO:0000256" key="1">
    <source>
        <dbReference type="ARBA" id="ARBA00005790"/>
    </source>
</evidence>
<evidence type="ECO:0000256" key="4">
    <source>
        <dbReference type="ARBA" id="ARBA00022679"/>
    </source>
</evidence>
<evidence type="ECO:0000256" key="5">
    <source>
        <dbReference type="ARBA" id="ARBA00022741"/>
    </source>
</evidence>
<sequence length="223" mass="24482">MRILLRTQAAVATRRLSLRMASATTNADPAITKTPPRPVVISGPSGAGKSTLLKRLFAEHPGKFGFSVSHTTRAPRPGEVDGREYNFVTREAFQSLISQNQFIEHATFSSHNYGTTISAIRSIASAGLICILDIEMEGVKQVKRTDLNARFLFVAPPSLGVLEERLRGRGTETEESLGRRLEQAERELEFAKGEGVHDRAVVNDDLEVAYREVEEFVLGGEGS</sequence>
<dbReference type="InterPro" id="IPR027417">
    <property type="entry name" value="P-loop_NTPase"/>
</dbReference>
<gene>
    <name evidence="10" type="ORF">FGG08_002067</name>
</gene>
<dbReference type="InterPro" id="IPR020590">
    <property type="entry name" value="Guanylate_kinase_CS"/>
</dbReference>
<dbReference type="InterPro" id="IPR017665">
    <property type="entry name" value="Guanylate_kinase"/>
</dbReference>
<dbReference type="FunFam" id="3.30.63.10:FF:000002">
    <property type="entry name" value="Guanylate kinase 1"/>
    <property type="match status" value="1"/>
</dbReference>
<dbReference type="SUPFAM" id="SSF52540">
    <property type="entry name" value="P-loop containing nucleoside triphosphate hydrolases"/>
    <property type="match status" value="1"/>
</dbReference>
<dbReference type="SMART" id="SM00072">
    <property type="entry name" value="GuKc"/>
    <property type="match status" value="1"/>
</dbReference>
<comment type="similarity">
    <text evidence="1">Belongs to the guanylate kinase family.</text>
</comment>
<proteinExistence type="inferred from homology"/>
<comment type="caution">
    <text evidence="10">The sequence shown here is derived from an EMBL/GenBank/DDBJ whole genome shotgun (WGS) entry which is preliminary data.</text>
</comment>
<dbReference type="PANTHER" id="PTHR23117">
    <property type="entry name" value="GUANYLATE KINASE-RELATED"/>
    <property type="match status" value="1"/>
</dbReference>
<evidence type="ECO:0000313" key="11">
    <source>
        <dbReference type="Proteomes" id="UP000698800"/>
    </source>
</evidence>
<reference evidence="10" key="1">
    <citation type="submission" date="2021-03" db="EMBL/GenBank/DDBJ databases">
        <title>Comparative genomics and phylogenomic investigation of the class Geoglossomycetes provide insights into ecological specialization and systematics.</title>
        <authorList>
            <person name="Melie T."/>
            <person name="Pirro S."/>
            <person name="Miller A.N."/>
            <person name="Quandt A."/>
        </authorList>
    </citation>
    <scope>NUCLEOTIDE SEQUENCE</scope>
    <source>
        <strain evidence="10">GBOQ0MN5Z8</strain>
    </source>
</reference>
<keyword evidence="5" id="KW-0547">Nucleotide-binding</keyword>
<dbReference type="FunFam" id="3.40.50.300:FF:000776">
    <property type="entry name" value="Guanylate kinase 2"/>
    <property type="match status" value="1"/>
</dbReference>